<dbReference type="RefSeq" id="WP_215350708.1">
    <property type="nucleotide sequence ID" value="NZ_BAAAFE010000010.1"/>
</dbReference>
<protein>
    <submittedName>
        <fullName evidence="1">Uncharacterized protein</fullName>
    </submittedName>
</protein>
<keyword evidence="2" id="KW-1185">Reference proteome</keyword>
<gene>
    <name evidence="1" type="ORF">GCM10009115_32160</name>
</gene>
<accession>A0ABN1MBX6</accession>
<sequence length="157" mass="16515">MLTAHDDSVGDDTRQHVADLRLAAAGDAQAQFRLSYAARQLVINEEADEIVASLEGLTYARLAASQGVPDALLLAADHCSHLAKVYSDCDADDCANDWAAQSIGLLEIATELLPSSNAAELMQTLNTAADMATPEIMALAKFYRAAFAPAFGAAAFA</sequence>
<name>A0ABN1MBX6_9SPHN</name>
<comment type="caution">
    <text evidence="1">The sequence shown here is derived from an EMBL/GenBank/DDBJ whole genome shotgun (WGS) entry which is preliminary data.</text>
</comment>
<evidence type="ECO:0000313" key="2">
    <source>
        <dbReference type="Proteomes" id="UP001500738"/>
    </source>
</evidence>
<evidence type="ECO:0000313" key="1">
    <source>
        <dbReference type="EMBL" id="GAA0866842.1"/>
    </source>
</evidence>
<dbReference type="Proteomes" id="UP001500738">
    <property type="component" value="Unassembled WGS sequence"/>
</dbReference>
<dbReference type="EMBL" id="BAAAFE010000010">
    <property type="protein sequence ID" value="GAA0866842.1"/>
    <property type="molecule type" value="Genomic_DNA"/>
</dbReference>
<proteinExistence type="predicted"/>
<reference evidence="1 2" key="1">
    <citation type="journal article" date="2019" name="Int. J. Syst. Evol. Microbiol.">
        <title>The Global Catalogue of Microorganisms (GCM) 10K type strain sequencing project: providing services to taxonomists for standard genome sequencing and annotation.</title>
        <authorList>
            <consortium name="The Broad Institute Genomics Platform"/>
            <consortium name="The Broad Institute Genome Sequencing Center for Infectious Disease"/>
            <person name="Wu L."/>
            <person name="Ma J."/>
        </authorList>
    </citation>
    <scope>NUCLEOTIDE SEQUENCE [LARGE SCALE GENOMIC DNA]</scope>
    <source>
        <strain evidence="1 2">JCM 15910</strain>
    </source>
</reference>
<organism evidence="1 2">
    <name type="scientific">Sphingopyxis soli</name>
    <dbReference type="NCBI Taxonomy" id="592051"/>
    <lineage>
        <taxon>Bacteria</taxon>
        <taxon>Pseudomonadati</taxon>
        <taxon>Pseudomonadota</taxon>
        <taxon>Alphaproteobacteria</taxon>
        <taxon>Sphingomonadales</taxon>
        <taxon>Sphingomonadaceae</taxon>
        <taxon>Sphingopyxis</taxon>
    </lineage>
</organism>